<dbReference type="EMBL" id="FNIA01000012">
    <property type="protein sequence ID" value="SDN02920.1"/>
    <property type="molecule type" value="Genomic_DNA"/>
</dbReference>
<evidence type="ECO:0000256" key="4">
    <source>
        <dbReference type="ARBA" id="ARBA00022991"/>
    </source>
</evidence>
<evidence type="ECO:0000256" key="6">
    <source>
        <dbReference type="PIRSR" id="PIRSR602081-2"/>
    </source>
</evidence>
<feature type="site" description="Electron transfer via tryptophanyl radical" evidence="6">
    <location>
        <position position="323"/>
    </location>
</feature>
<evidence type="ECO:0000256" key="1">
    <source>
        <dbReference type="ARBA" id="ARBA00005862"/>
    </source>
</evidence>
<comment type="similarity">
    <text evidence="1 7">Belongs to the DNA photolyase class-1 family.</text>
</comment>
<sequence length="485" mass="54596">MTSTAIVRFRRDLRLHDNPTLVAASEADRLLPVYVVDPRRVGEREYGGPDSFRYQRTGGHRARFLRESLSDLRERLREHGSDLLVRRGRPADVLPELAAAVDADVLHEQALPTTEERETGAAVGDALAARGIARRTHWTHTLHHPDDLPVHPTVVDDTFTPFRERVEAECTVRDPVAVPDLPSLPVGTPAAGELPDPLGSVPAEPPDERAGLPFRGGETRALDRVEEYVWAGDHLREYRETRNGLVGADYSAKFSPWLAAGCLSPRYVASEVARYEAERVANDSTYWLLFELRWRDFFQFQFLKHGGQQFRREGIRSRTDIDWRWDETAFRRWADGETGVPFVDAAMRELAATGYTSNRARQNAASLLANDLRLDWRRGAAHFERLLVDYDPASNYGNWAYIAGVGNDSRDRAFDVLSQGERYDTDSAFVARWCPELAPLAAVDPAFAREPWAAPRDVRVEAGVELGLDYPRPMPGLGDRYDGIP</sequence>
<comment type="function">
    <text evidence="7">May have a photoreceptor function.</text>
</comment>
<dbReference type="RefSeq" id="WP_089734160.1">
    <property type="nucleotide sequence ID" value="NZ_FNIA01000012.1"/>
</dbReference>
<dbReference type="SUPFAM" id="SSF48173">
    <property type="entry name" value="Cryptochrome/photolyase FAD-binding domain"/>
    <property type="match status" value="1"/>
</dbReference>
<dbReference type="NCBIfam" id="TIGR02765">
    <property type="entry name" value="crypto_DASH"/>
    <property type="match status" value="1"/>
</dbReference>
<dbReference type="Pfam" id="PF00875">
    <property type="entry name" value="DNA_photolyase"/>
    <property type="match status" value="1"/>
</dbReference>
<dbReference type="STRING" id="996166.SAMN05192554_112105"/>
<dbReference type="OrthoDB" id="11721at2157"/>
<feature type="binding site" evidence="5">
    <location>
        <begin position="291"/>
        <end position="298"/>
    </location>
    <ligand>
        <name>FAD</name>
        <dbReference type="ChEBI" id="CHEBI:57692"/>
    </ligand>
</feature>
<dbReference type="GO" id="GO:0003904">
    <property type="term" value="F:deoxyribodipyrimidine photo-lyase activity"/>
    <property type="evidence" value="ECO:0007669"/>
    <property type="project" value="TreeGrafter"/>
</dbReference>
<feature type="site" description="Electron transfer via tryptophanyl radical" evidence="6">
    <location>
        <position position="376"/>
    </location>
</feature>
<keyword evidence="4 7" id="KW-0157">Chromophore</keyword>
<name>A0A1G9Y1M8_9EURY</name>
<dbReference type="InterPro" id="IPR014133">
    <property type="entry name" value="Cry_DASH"/>
</dbReference>
<evidence type="ECO:0000256" key="8">
    <source>
        <dbReference type="SAM" id="MobiDB-lite"/>
    </source>
</evidence>
<dbReference type="InterPro" id="IPR002081">
    <property type="entry name" value="Cryptochrome/DNA_photolyase_1"/>
</dbReference>
<evidence type="ECO:0000256" key="5">
    <source>
        <dbReference type="PIRSR" id="PIRSR602081-1"/>
    </source>
</evidence>
<evidence type="ECO:0000313" key="11">
    <source>
        <dbReference type="Proteomes" id="UP000199370"/>
    </source>
</evidence>
<dbReference type="GO" id="GO:0003677">
    <property type="term" value="F:DNA binding"/>
    <property type="evidence" value="ECO:0007669"/>
    <property type="project" value="TreeGrafter"/>
</dbReference>
<evidence type="ECO:0000313" key="10">
    <source>
        <dbReference type="EMBL" id="SDN02920.1"/>
    </source>
</evidence>
<dbReference type="GO" id="GO:0071949">
    <property type="term" value="F:FAD binding"/>
    <property type="evidence" value="ECO:0007669"/>
    <property type="project" value="TreeGrafter"/>
</dbReference>
<feature type="binding site" evidence="5">
    <location>
        <begin position="389"/>
        <end position="391"/>
    </location>
    <ligand>
        <name>FAD</name>
        <dbReference type="ChEBI" id="CHEBI:57692"/>
    </ligand>
</feature>
<keyword evidence="3 5" id="KW-0274">FAD</keyword>
<dbReference type="InterPro" id="IPR014729">
    <property type="entry name" value="Rossmann-like_a/b/a_fold"/>
</dbReference>
<dbReference type="Proteomes" id="UP000199370">
    <property type="component" value="Unassembled WGS sequence"/>
</dbReference>
<keyword evidence="2 5" id="KW-0285">Flavoprotein</keyword>
<dbReference type="SUPFAM" id="SSF52425">
    <property type="entry name" value="Cryptochrome/photolyase, N-terminal domain"/>
    <property type="match status" value="1"/>
</dbReference>
<proteinExistence type="inferred from homology"/>
<feature type="region of interest" description="Disordered" evidence="8">
    <location>
        <begin position="184"/>
        <end position="215"/>
    </location>
</feature>
<dbReference type="PANTHER" id="PTHR11455:SF22">
    <property type="entry name" value="CRYPTOCHROME DASH"/>
    <property type="match status" value="1"/>
</dbReference>
<keyword evidence="10" id="KW-0456">Lyase</keyword>
<reference evidence="10 11" key="1">
    <citation type="submission" date="2016-10" db="EMBL/GenBank/DDBJ databases">
        <authorList>
            <person name="de Groot N.N."/>
        </authorList>
    </citation>
    <scope>NUCLEOTIDE SEQUENCE [LARGE SCALE GENOMIC DNA]</scope>
    <source>
        <strain evidence="11">EB21,IBRC-M 10013,KCTC 4048</strain>
    </source>
</reference>
<organism evidence="10 11">
    <name type="scientific">Haloarchaeobius iranensis</name>
    <dbReference type="NCBI Taxonomy" id="996166"/>
    <lineage>
        <taxon>Archaea</taxon>
        <taxon>Methanobacteriati</taxon>
        <taxon>Methanobacteriota</taxon>
        <taxon>Stenosarchaea group</taxon>
        <taxon>Halobacteria</taxon>
        <taxon>Halobacteriales</taxon>
        <taxon>Halorubellaceae</taxon>
        <taxon>Haloarchaeobius</taxon>
    </lineage>
</organism>
<feature type="site" description="Electron transfer via tryptophanyl radical" evidence="6">
    <location>
        <position position="399"/>
    </location>
</feature>
<comment type="cofactor">
    <cofactor evidence="7">
        <name>(6R)-5,10-methylene-5,6,7,8-tetrahydrofolate</name>
        <dbReference type="ChEBI" id="CHEBI:15636"/>
    </cofactor>
    <text evidence="7">Binds 1 5,10-methenyltetrahydrofolate (MTHF) per subunit.</text>
</comment>
<dbReference type="Gene3D" id="1.10.579.10">
    <property type="entry name" value="DNA Cyclobutane Dipyrimidine Photolyase, subunit A, domain 3"/>
    <property type="match status" value="1"/>
</dbReference>
<gene>
    <name evidence="10" type="ORF">SAMN05192554_112105</name>
</gene>
<dbReference type="GO" id="GO:0000719">
    <property type="term" value="P:photoreactive repair"/>
    <property type="evidence" value="ECO:0007669"/>
    <property type="project" value="TreeGrafter"/>
</dbReference>
<dbReference type="Pfam" id="PF03441">
    <property type="entry name" value="FAD_binding_7"/>
    <property type="match status" value="1"/>
</dbReference>
<dbReference type="InterPro" id="IPR005101">
    <property type="entry name" value="Cryptochr/Photolyase_FAD-bd"/>
</dbReference>
<dbReference type="Gene3D" id="3.40.50.620">
    <property type="entry name" value="HUPs"/>
    <property type="match status" value="1"/>
</dbReference>
<comment type="cofactor">
    <cofactor evidence="5 7">
        <name>FAD</name>
        <dbReference type="ChEBI" id="CHEBI:57692"/>
    </cofactor>
    <text evidence="5 7">Binds 1 FAD per subunit.</text>
</comment>
<feature type="domain" description="Photolyase/cryptochrome alpha/beta" evidence="9">
    <location>
        <begin position="3"/>
        <end position="142"/>
    </location>
</feature>
<dbReference type="InterPro" id="IPR036155">
    <property type="entry name" value="Crypto/Photolyase_N_sf"/>
</dbReference>
<dbReference type="InterPro" id="IPR036134">
    <property type="entry name" value="Crypto/Photolyase_FAD-like_sf"/>
</dbReference>
<protein>
    <recommendedName>
        <fullName evidence="7">Cryptochrome DASH</fullName>
    </recommendedName>
</protein>
<dbReference type="InterPro" id="IPR006050">
    <property type="entry name" value="DNA_photolyase_N"/>
</dbReference>
<dbReference type="PROSITE" id="PS51645">
    <property type="entry name" value="PHR_CRY_ALPHA_BETA"/>
    <property type="match status" value="1"/>
</dbReference>
<evidence type="ECO:0000259" key="9">
    <source>
        <dbReference type="PROSITE" id="PS51645"/>
    </source>
</evidence>
<accession>A0A1G9Y1M8</accession>
<evidence type="ECO:0000256" key="2">
    <source>
        <dbReference type="ARBA" id="ARBA00022630"/>
    </source>
</evidence>
<evidence type="ECO:0000256" key="7">
    <source>
        <dbReference type="RuleBase" id="RU367151"/>
    </source>
</evidence>
<evidence type="ECO:0000256" key="3">
    <source>
        <dbReference type="ARBA" id="ARBA00022827"/>
    </source>
</evidence>
<dbReference type="PANTHER" id="PTHR11455">
    <property type="entry name" value="CRYPTOCHROME"/>
    <property type="match status" value="1"/>
</dbReference>
<dbReference type="Gene3D" id="1.25.40.80">
    <property type="match status" value="1"/>
</dbReference>
<feature type="binding site" evidence="5">
    <location>
        <position position="238"/>
    </location>
    <ligand>
        <name>FAD</name>
        <dbReference type="ChEBI" id="CHEBI:57692"/>
    </ligand>
</feature>
<dbReference type="AlphaFoldDB" id="A0A1G9Y1M8"/>
<feature type="binding site" evidence="5">
    <location>
        <begin position="251"/>
        <end position="255"/>
    </location>
    <ligand>
        <name>FAD</name>
        <dbReference type="ChEBI" id="CHEBI:57692"/>
    </ligand>
</feature>
<keyword evidence="11" id="KW-1185">Reference proteome</keyword>
<dbReference type="PRINTS" id="PR00147">
    <property type="entry name" value="DNAPHOTLYASE"/>
</dbReference>